<dbReference type="InterPro" id="IPR032534">
    <property type="entry name" value="EcxA_zinc-bd"/>
</dbReference>
<evidence type="ECO:0000256" key="1">
    <source>
        <dbReference type="SAM" id="MobiDB-lite"/>
    </source>
</evidence>
<dbReference type="PANTHER" id="PTHR38478:SF1">
    <property type="entry name" value="ZINC DEPENDENT METALLOPROTEASE DOMAIN LIPOPROTEIN"/>
    <property type="match status" value="1"/>
</dbReference>
<dbReference type="GO" id="GO:0008237">
    <property type="term" value="F:metallopeptidase activity"/>
    <property type="evidence" value="ECO:0007669"/>
    <property type="project" value="InterPro"/>
</dbReference>
<dbReference type="InterPro" id="IPR033413">
    <property type="entry name" value="DUF5117"/>
</dbReference>
<reference evidence="5 6" key="1">
    <citation type="submission" date="2018-08" db="EMBL/GenBank/DDBJ databases">
        <title>Erythrobacter zhengii sp.nov., a bacterium isolated from deep-sea sediment.</title>
        <authorList>
            <person name="Fang C."/>
            <person name="Wu Y.-H."/>
            <person name="Sun C."/>
            <person name="Wang H."/>
            <person name="Cheng H."/>
            <person name="Meng F.-X."/>
            <person name="Wang C.-S."/>
            <person name="Xu X.-W."/>
        </authorList>
    </citation>
    <scope>NUCLEOTIDE SEQUENCE [LARGE SCALE GENOMIC DNA]</scope>
    <source>
        <strain evidence="5 6">V18</strain>
    </source>
</reference>
<comment type="caution">
    <text evidence="5">The sequence shown here is derived from an EMBL/GenBank/DDBJ whole genome shotgun (WGS) entry which is preliminary data.</text>
</comment>
<evidence type="ECO:0000313" key="5">
    <source>
        <dbReference type="EMBL" id="RIV85687.1"/>
    </source>
</evidence>
<sequence length="895" mass="99171">MFPDSKTADLAGHYRLGGYLMKKWVLYLGAALVATSPAMAQDSDAAEEETPTAASEEDSDEAEDEDEEETESLEEFVKDMERSDGLFPLYRKPDTGEVFMELSADQLGREFIYFAYTENGPVEAGHFRGNYRDNRIVTFNRRFDRVEIAAVNTQYYFDPDNALSRAADANIARAPIANVEIAAKSADERRILISADAVLESQALHRLSPWRAPDTPPGAAFTLGELSSSKTQITDIRTFPENTDIRVEYVFDNPSPVNYGDADITDPRSVAILMQHSFLEMPEDGFEPRFDDYRVGFFTNQTTDLTSHSFTPYRDVINRWRLEKKNPRARISDPVEPITFWIENTTPEELRPIIRNATLAWNEAFEKAGFSNAIVVRQQPDDADWDAGDVRYNVLRWTSSPNPPFGGYGPSFTNPRTGEIIGADIMLEYVYLTNRLRTEEIFDTAGLPIGWQGNDGAAALPWRQGGSHATCTLGSHLQANMMSARAMLMAQGAGEAEYGRLVEEELFYLVLHEVGHTLGLNHNMRSSNSVPLSTLASRSTPPTNSVMEYPAINIARPGETQGQFAITRPGAYDLWAIEFGYTTDDDALDAILARSTEPALAFGNDADDMRSPGTHIDPRVMIDDLSDDPIGWAEAQAALIDQTLTVLPDRVLESGDSYQSLYNSYMILTGRRAVAANVASRWIAGVYNNRAAVGQPGAQLPFVPVPAAMQRRALGVLDKIAFGPEAFSAGENLLSRLQVERRGFNSFGTNVDPQPHARALNVQRSLLAHLLHPNVLTRLTDTRRYGGDYPVSTYLAELTGVMFDADQTGPVNTYRQNLQVEYLRQLIGIASGQGGGMQITPGGPQQLPNYDHVSRSAALAGINRIRTVAELPGTDTETQAHRMHLLALIEEFERR</sequence>
<keyword evidence="2" id="KW-0732">Signal</keyword>
<name>A0A418NRS2_9SPHN</name>
<dbReference type="EMBL" id="QXFL01000004">
    <property type="protein sequence ID" value="RIV85687.1"/>
    <property type="molecule type" value="Genomic_DNA"/>
</dbReference>
<feature type="domain" description="EcxA zinc-binding" evidence="3">
    <location>
        <begin position="501"/>
        <end position="807"/>
    </location>
</feature>
<dbReference type="InterPro" id="IPR024079">
    <property type="entry name" value="MetalloPept_cat_dom_sf"/>
</dbReference>
<proteinExistence type="predicted"/>
<evidence type="ECO:0000259" key="3">
    <source>
        <dbReference type="Pfam" id="PF16313"/>
    </source>
</evidence>
<dbReference type="CDD" id="cd04276">
    <property type="entry name" value="ZnMc_MMP_like_2"/>
    <property type="match status" value="1"/>
</dbReference>
<feature type="chain" id="PRO_5019119073" evidence="2">
    <location>
        <begin position="41"/>
        <end position="895"/>
    </location>
</feature>
<evidence type="ECO:0000313" key="6">
    <source>
        <dbReference type="Proteomes" id="UP000286576"/>
    </source>
</evidence>
<accession>A0A418NRS2</accession>
<keyword evidence="6" id="KW-1185">Reference proteome</keyword>
<evidence type="ECO:0000256" key="2">
    <source>
        <dbReference type="SAM" id="SignalP"/>
    </source>
</evidence>
<feature type="domain" description="DUF5117" evidence="4">
    <location>
        <begin position="133"/>
        <end position="325"/>
    </location>
</feature>
<dbReference type="AlphaFoldDB" id="A0A418NRS2"/>
<protein>
    <submittedName>
        <fullName evidence="5">DUF5117 domain-containing protein</fullName>
    </submittedName>
</protein>
<gene>
    <name evidence="5" type="ORF">D2V07_10125</name>
</gene>
<feature type="signal peptide" evidence="2">
    <location>
        <begin position="1"/>
        <end position="40"/>
    </location>
</feature>
<dbReference type="Pfam" id="PF16313">
    <property type="entry name" value="DUF4953"/>
    <property type="match status" value="1"/>
</dbReference>
<dbReference type="Pfam" id="PF17148">
    <property type="entry name" value="DUF5117"/>
    <property type="match status" value="1"/>
</dbReference>
<evidence type="ECO:0000259" key="4">
    <source>
        <dbReference type="Pfam" id="PF17148"/>
    </source>
</evidence>
<dbReference type="PANTHER" id="PTHR38478">
    <property type="entry name" value="PEPTIDASE M1A AND M12B"/>
    <property type="match status" value="1"/>
</dbReference>
<feature type="region of interest" description="Disordered" evidence="1">
    <location>
        <begin position="39"/>
        <end position="73"/>
    </location>
</feature>
<dbReference type="Gene3D" id="3.40.390.10">
    <property type="entry name" value="Collagenase (Catalytic Domain)"/>
    <property type="match status" value="1"/>
</dbReference>
<dbReference type="SUPFAM" id="SSF55486">
    <property type="entry name" value="Metalloproteases ('zincins'), catalytic domain"/>
    <property type="match status" value="1"/>
</dbReference>
<dbReference type="InterPro" id="IPR034032">
    <property type="entry name" value="Zn_MMP-like_bac"/>
</dbReference>
<organism evidence="5 6">
    <name type="scientific">Aurantiacibacter zhengii</name>
    <dbReference type="NCBI Taxonomy" id="2307003"/>
    <lineage>
        <taxon>Bacteria</taxon>
        <taxon>Pseudomonadati</taxon>
        <taxon>Pseudomonadota</taxon>
        <taxon>Alphaproteobacteria</taxon>
        <taxon>Sphingomonadales</taxon>
        <taxon>Erythrobacteraceae</taxon>
        <taxon>Aurantiacibacter</taxon>
    </lineage>
</organism>
<feature type="compositionally biased region" description="Acidic residues" evidence="1">
    <location>
        <begin position="44"/>
        <end position="73"/>
    </location>
</feature>
<dbReference type="Proteomes" id="UP000286576">
    <property type="component" value="Unassembled WGS sequence"/>
</dbReference>